<sequence length="80" mass="9313">MSELKRKKGESFEAFMRRSKQQWRNSGIILQARKVQYFIPTKSKNVGKKHAIKIAKKVSKFNYLKKTGKLPEDADISRVS</sequence>
<organism evidence="1 2">
    <name type="scientific">Candidatus Magasanikbacteria bacterium CG11_big_fil_rev_8_21_14_0_20_43_7</name>
    <dbReference type="NCBI Taxonomy" id="1974654"/>
    <lineage>
        <taxon>Bacteria</taxon>
        <taxon>Candidatus Magasanikiibacteriota</taxon>
    </lineage>
</organism>
<reference evidence="1 2" key="1">
    <citation type="submission" date="2017-09" db="EMBL/GenBank/DDBJ databases">
        <title>Depth-based differentiation of microbial function through sediment-hosted aquifers and enrichment of novel symbionts in the deep terrestrial subsurface.</title>
        <authorList>
            <person name="Probst A.J."/>
            <person name="Ladd B."/>
            <person name="Jarett J.K."/>
            <person name="Geller-Mcgrath D.E."/>
            <person name="Sieber C.M."/>
            <person name="Emerson J.B."/>
            <person name="Anantharaman K."/>
            <person name="Thomas B.C."/>
            <person name="Malmstrom R."/>
            <person name="Stieglmeier M."/>
            <person name="Klingl A."/>
            <person name="Woyke T."/>
            <person name="Ryan C.M."/>
            <person name="Banfield J.F."/>
        </authorList>
    </citation>
    <scope>NUCLEOTIDE SEQUENCE [LARGE SCALE GENOMIC DNA]</scope>
    <source>
        <strain evidence="1">CG11_big_fil_rev_8_21_14_0_20_43_7</strain>
    </source>
</reference>
<name>A0A2H0N220_9BACT</name>
<dbReference type="AlphaFoldDB" id="A0A2H0N220"/>
<gene>
    <name evidence="1" type="ORF">COV60_02970</name>
</gene>
<dbReference type="Proteomes" id="UP000229782">
    <property type="component" value="Unassembled WGS sequence"/>
</dbReference>
<evidence type="ECO:0000313" key="1">
    <source>
        <dbReference type="EMBL" id="PIR02939.1"/>
    </source>
</evidence>
<accession>A0A2H0N220</accession>
<dbReference type="EMBL" id="PCWM01000070">
    <property type="protein sequence ID" value="PIR02939.1"/>
    <property type="molecule type" value="Genomic_DNA"/>
</dbReference>
<evidence type="ECO:0008006" key="3">
    <source>
        <dbReference type="Google" id="ProtNLM"/>
    </source>
</evidence>
<proteinExistence type="predicted"/>
<evidence type="ECO:0000313" key="2">
    <source>
        <dbReference type="Proteomes" id="UP000229782"/>
    </source>
</evidence>
<protein>
    <recommendedName>
        <fullName evidence="3">30S ribosomal protein S21</fullName>
    </recommendedName>
</protein>
<comment type="caution">
    <text evidence="1">The sequence shown here is derived from an EMBL/GenBank/DDBJ whole genome shotgun (WGS) entry which is preliminary data.</text>
</comment>